<dbReference type="PANTHER" id="PTHR11886:SF35">
    <property type="entry name" value="DYNEIN LIGHT CHAIN"/>
    <property type="match status" value="1"/>
</dbReference>
<dbReference type="CDD" id="cd21450">
    <property type="entry name" value="DLC-like_DYNLL1-like"/>
    <property type="match status" value="1"/>
</dbReference>
<comment type="similarity">
    <text evidence="1">Belongs to the dynein light chain family.</text>
</comment>
<keyword evidence="2" id="KW-0175">Coiled coil</keyword>
<keyword evidence="1" id="KW-0963">Cytoplasm</keyword>
<reference evidence="3 4" key="2">
    <citation type="submission" date="2018-11" db="EMBL/GenBank/DDBJ databases">
        <authorList>
            <consortium name="Pathogen Informatics"/>
        </authorList>
    </citation>
    <scope>NUCLEOTIDE SEQUENCE [LARGE SCALE GENOMIC DNA]</scope>
    <source>
        <strain evidence="3 4">NST_G2</strain>
    </source>
</reference>
<keyword evidence="1" id="KW-0243">Dynein</keyword>
<accession>A0A183TEQ4</accession>
<evidence type="ECO:0000313" key="3">
    <source>
        <dbReference type="EMBL" id="VDM01338.1"/>
    </source>
</evidence>
<comment type="subcellular location">
    <subcellularLocation>
        <location evidence="1">Cytoplasm</location>
        <location evidence="1">Cytoskeleton</location>
    </subcellularLocation>
</comment>
<dbReference type="InterPro" id="IPR001372">
    <property type="entry name" value="Dynein_light_chain_typ-1/2"/>
</dbReference>
<evidence type="ECO:0000256" key="1">
    <source>
        <dbReference type="RuleBase" id="RU365010"/>
    </source>
</evidence>
<dbReference type="GO" id="GO:0007017">
    <property type="term" value="P:microtubule-based process"/>
    <property type="evidence" value="ECO:0007669"/>
    <property type="project" value="InterPro"/>
</dbReference>
<protein>
    <recommendedName>
        <fullName evidence="1">Dynein light chain</fullName>
    </recommendedName>
</protein>
<dbReference type="Pfam" id="PF01221">
    <property type="entry name" value="Dynein_light"/>
    <property type="match status" value="1"/>
</dbReference>
<dbReference type="Gene3D" id="3.30.740.10">
    <property type="entry name" value="Protein Inhibitor Of Neuronal Nitric Oxide Synthase"/>
    <property type="match status" value="1"/>
</dbReference>
<feature type="coiled-coil region" evidence="2">
    <location>
        <begin position="55"/>
        <end position="82"/>
    </location>
</feature>
<dbReference type="AlphaFoldDB" id="A0A183TEQ4"/>
<evidence type="ECO:0000313" key="5">
    <source>
        <dbReference type="WBParaSite" id="SSLN_0001551201-mRNA-1"/>
    </source>
</evidence>
<dbReference type="STRING" id="70667.A0A183TEQ4"/>
<sequence>MVFRISHDSRREGSEVRPLPEVLLAEGKKLPANCCWDGLQVLKDDLPEKEEHCALEKLRRLLNKYTLEKEIAQKLKKRMEKVFEGHWSCIVGSSFGCFVSHVEHEYLHVRSGRKEIILYRSA</sequence>
<dbReference type="Proteomes" id="UP000275846">
    <property type="component" value="Unassembled WGS sequence"/>
</dbReference>
<gene>
    <name evidence="3" type="ORF">SSLN_LOCUS14952</name>
</gene>
<organism evidence="5">
    <name type="scientific">Schistocephalus solidus</name>
    <name type="common">Tapeworm</name>
    <dbReference type="NCBI Taxonomy" id="70667"/>
    <lineage>
        <taxon>Eukaryota</taxon>
        <taxon>Metazoa</taxon>
        <taxon>Spiralia</taxon>
        <taxon>Lophotrochozoa</taxon>
        <taxon>Platyhelminthes</taxon>
        <taxon>Cestoda</taxon>
        <taxon>Eucestoda</taxon>
        <taxon>Diphyllobothriidea</taxon>
        <taxon>Diphyllobothriidae</taxon>
        <taxon>Schistocephalus</taxon>
    </lineage>
</organism>
<keyword evidence="1" id="KW-0505">Motor protein</keyword>
<evidence type="ECO:0000313" key="4">
    <source>
        <dbReference type="Proteomes" id="UP000275846"/>
    </source>
</evidence>
<dbReference type="SMART" id="SM01375">
    <property type="entry name" value="Dynein_light"/>
    <property type="match status" value="1"/>
</dbReference>
<dbReference type="InterPro" id="IPR037177">
    <property type="entry name" value="DLC_sf"/>
</dbReference>
<keyword evidence="4" id="KW-1185">Reference proteome</keyword>
<dbReference type="GO" id="GO:0005868">
    <property type="term" value="C:cytoplasmic dynein complex"/>
    <property type="evidence" value="ECO:0007669"/>
    <property type="project" value="TreeGrafter"/>
</dbReference>
<dbReference type="EMBL" id="UYSU01039466">
    <property type="protein sequence ID" value="VDM01338.1"/>
    <property type="molecule type" value="Genomic_DNA"/>
</dbReference>
<keyword evidence="1" id="KW-0493">Microtubule</keyword>
<reference evidence="5" key="1">
    <citation type="submission" date="2016-06" db="UniProtKB">
        <authorList>
            <consortium name="WormBaseParasite"/>
        </authorList>
    </citation>
    <scope>IDENTIFICATION</scope>
</reference>
<name>A0A183TEQ4_SCHSO</name>
<dbReference type="OrthoDB" id="6506078at2759"/>
<keyword evidence="1" id="KW-0206">Cytoskeleton</keyword>
<dbReference type="WBParaSite" id="SSLN_0001551201-mRNA-1">
    <property type="protein sequence ID" value="SSLN_0001551201-mRNA-1"/>
    <property type="gene ID" value="SSLN_0001551201"/>
</dbReference>
<dbReference type="GO" id="GO:0005874">
    <property type="term" value="C:microtubule"/>
    <property type="evidence" value="ECO:0007669"/>
    <property type="project" value="UniProtKB-KW"/>
</dbReference>
<dbReference type="SUPFAM" id="SSF54648">
    <property type="entry name" value="DLC"/>
    <property type="match status" value="1"/>
</dbReference>
<dbReference type="GO" id="GO:0045505">
    <property type="term" value="F:dynein intermediate chain binding"/>
    <property type="evidence" value="ECO:0007669"/>
    <property type="project" value="TreeGrafter"/>
</dbReference>
<proteinExistence type="inferred from homology"/>
<dbReference type="PANTHER" id="PTHR11886">
    <property type="entry name" value="DYNEIN LIGHT CHAIN"/>
    <property type="match status" value="1"/>
</dbReference>
<evidence type="ECO:0000256" key="2">
    <source>
        <dbReference type="SAM" id="Coils"/>
    </source>
</evidence>